<dbReference type="WBParaSite" id="MCOS_0000882501-mRNA-1">
    <property type="protein sequence ID" value="MCOS_0000882501-mRNA-1"/>
    <property type="gene ID" value="MCOS_0000882501"/>
</dbReference>
<organism evidence="3">
    <name type="scientific">Mesocestoides corti</name>
    <name type="common">Flatworm</name>
    <dbReference type="NCBI Taxonomy" id="53468"/>
    <lineage>
        <taxon>Eukaryota</taxon>
        <taxon>Metazoa</taxon>
        <taxon>Spiralia</taxon>
        <taxon>Lophotrochozoa</taxon>
        <taxon>Platyhelminthes</taxon>
        <taxon>Cestoda</taxon>
        <taxon>Eucestoda</taxon>
        <taxon>Cyclophyllidea</taxon>
        <taxon>Mesocestoididae</taxon>
        <taxon>Mesocestoides</taxon>
    </lineage>
</organism>
<evidence type="ECO:0000313" key="2">
    <source>
        <dbReference type="Proteomes" id="UP000267029"/>
    </source>
</evidence>
<dbReference type="Proteomes" id="UP000267029">
    <property type="component" value="Unassembled WGS sequence"/>
</dbReference>
<keyword evidence="2" id="KW-1185">Reference proteome</keyword>
<gene>
    <name evidence="1" type="ORF">MCOS_LOCUS8826</name>
</gene>
<sequence>MSSSKQLSGASDGGERQGCREATRGRVQFIVKISGLGIAWQTFDILSWFGGPLDSQVDRSKPCQEEFEPTKGV</sequence>
<evidence type="ECO:0000313" key="1">
    <source>
        <dbReference type="EMBL" id="VDD82823.1"/>
    </source>
</evidence>
<reference evidence="1 2" key="2">
    <citation type="submission" date="2018-10" db="EMBL/GenBank/DDBJ databases">
        <authorList>
            <consortium name="Pathogen Informatics"/>
        </authorList>
    </citation>
    <scope>NUCLEOTIDE SEQUENCE [LARGE SCALE GENOMIC DNA]</scope>
</reference>
<dbReference type="EMBL" id="UXSR01005581">
    <property type="protein sequence ID" value="VDD82823.1"/>
    <property type="molecule type" value="Genomic_DNA"/>
</dbReference>
<reference evidence="3" key="1">
    <citation type="submission" date="2017-02" db="UniProtKB">
        <authorList>
            <consortium name="WormBaseParasite"/>
        </authorList>
    </citation>
    <scope>IDENTIFICATION</scope>
</reference>
<proteinExistence type="predicted"/>
<protein>
    <submittedName>
        <fullName evidence="1 3">Uncharacterized protein</fullName>
    </submittedName>
</protein>
<dbReference type="AlphaFoldDB" id="A0A0R3UM64"/>
<name>A0A0R3UM64_MESCO</name>
<accession>A0A0R3UM64</accession>
<evidence type="ECO:0000313" key="3">
    <source>
        <dbReference type="WBParaSite" id="MCOS_0000882501-mRNA-1"/>
    </source>
</evidence>